<gene>
    <name evidence="1" type="ORF">CMEL01_01183</name>
</gene>
<sequence length="87" mass="9855">MRLNQPQLAASVGKPNAFGKAEDFFICESLDCQFLSTPLLPPAHYACRVEDHCFRLARNQGRRCKKPARISGDVNLYDRGYSRSHLT</sequence>
<accession>A0AAI9V4M5</accession>
<proteinExistence type="predicted"/>
<comment type="caution">
    <text evidence="1">The sequence shown here is derived from an EMBL/GenBank/DDBJ whole genome shotgun (WGS) entry which is preliminary data.</text>
</comment>
<evidence type="ECO:0000313" key="1">
    <source>
        <dbReference type="EMBL" id="KAK1469416.1"/>
    </source>
</evidence>
<keyword evidence="2" id="KW-1185">Reference proteome</keyword>
<dbReference type="Proteomes" id="UP001239795">
    <property type="component" value="Unassembled WGS sequence"/>
</dbReference>
<dbReference type="AlphaFoldDB" id="A0AAI9V4M5"/>
<dbReference type="EMBL" id="MLGG01000001">
    <property type="protein sequence ID" value="KAK1469416.1"/>
    <property type="molecule type" value="Genomic_DNA"/>
</dbReference>
<name>A0AAI9V4M5_9PEZI</name>
<reference evidence="1 2" key="1">
    <citation type="submission" date="2016-10" db="EMBL/GenBank/DDBJ databases">
        <title>The genome sequence of Colletotrichum fioriniae PJ7.</title>
        <authorList>
            <person name="Baroncelli R."/>
        </authorList>
    </citation>
    <scope>NUCLEOTIDE SEQUENCE [LARGE SCALE GENOMIC DNA]</scope>
    <source>
        <strain evidence="1">Col 31</strain>
    </source>
</reference>
<protein>
    <submittedName>
        <fullName evidence="1">Uncharacterized protein</fullName>
    </submittedName>
</protein>
<organism evidence="1 2">
    <name type="scientific">Colletotrichum melonis</name>
    <dbReference type="NCBI Taxonomy" id="1209925"/>
    <lineage>
        <taxon>Eukaryota</taxon>
        <taxon>Fungi</taxon>
        <taxon>Dikarya</taxon>
        <taxon>Ascomycota</taxon>
        <taxon>Pezizomycotina</taxon>
        <taxon>Sordariomycetes</taxon>
        <taxon>Hypocreomycetidae</taxon>
        <taxon>Glomerellales</taxon>
        <taxon>Glomerellaceae</taxon>
        <taxon>Colletotrichum</taxon>
        <taxon>Colletotrichum acutatum species complex</taxon>
    </lineage>
</organism>
<evidence type="ECO:0000313" key="2">
    <source>
        <dbReference type="Proteomes" id="UP001239795"/>
    </source>
</evidence>